<accession>A0ABW8F0R4</accession>
<dbReference type="Gene3D" id="3.20.20.190">
    <property type="entry name" value="Phosphatidylinositol (PI) phosphodiesterase"/>
    <property type="match status" value="1"/>
</dbReference>
<dbReference type="EMBL" id="JBIUZV010000007">
    <property type="protein sequence ID" value="MFJ3046879.1"/>
    <property type="molecule type" value="Genomic_DNA"/>
</dbReference>
<reference evidence="2 3" key="1">
    <citation type="submission" date="2024-10" db="EMBL/GenBank/DDBJ databases">
        <title>The Natural Products Discovery Center: Release of the First 8490 Sequenced Strains for Exploring Actinobacteria Biosynthetic Diversity.</title>
        <authorList>
            <person name="Kalkreuter E."/>
            <person name="Kautsar S.A."/>
            <person name="Yang D."/>
            <person name="Bader C.D."/>
            <person name="Teijaro C.N."/>
            <person name="Fluegel L."/>
            <person name="Davis C.M."/>
            <person name="Simpson J.R."/>
            <person name="Lauterbach L."/>
            <person name="Steele A.D."/>
            <person name="Gui C."/>
            <person name="Meng S."/>
            <person name="Li G."/>
            <person name="Viehrig K."/>
            <person name="Ye F."/>
            <person name="Su P."/>
            <person name="Kiefer A.F."/>
            <person name="Nichols A."/>
            <person name="Cepeda A.J."/>
            <person name="Yan W."/>
            <person name="Fan B."/>
            <person name="Jiang Y."/>
            <person name="Adhikari A."/>
            <person name="Zheng C.-J."/>
            <person name="Schuster L."/>
            <person name="Cowan T.M."/>
            <person name="Smanski M.J."/>
            <person name="Chevrette M.G."/>
            <person name="De Carvalho L.P.S."/>
            <person name="Shen B."/>
        </authorList>
    </citation>
    <scope>NUCLEOTIDE SEQUENCE [LARGE SCALE GENOMIC DNA]</scope>
    <source>
        <strain evidence="2 3">NPDC087045</strain>
    </source>
</reference>
<protein>
    <submittedName>
        <fullName evidence="2">Glycerophosphodiester phosphodiesterase</fullName>
        <ecNumber evidence="2">3.1.4.46</ecNumber>
    </submittedName>
</protein>
<dbReference type="RefSeq" id="WP_402701203.1">
    <property type="nucleotide sequence ID" value="NZ_JBIUZV010000007.1"/>
</dbReference>
<organism evidence="2 3">
    <name type="scientific">Herbaspirillum chlorophenolicum</name>
    <dbReference type="NCBI Taxonomy" id="211589"/>
    <lineage>
        <taxon>Bacteria</taxon>
        <taxon>Pseudomonadati</taxon>
        <taxon>Pseudomonadota</taxon>
        <taxon>Betaproteobacteria</taxon>
        <taxon>Burkholderiales</taxon>
        <taxon>Oxalobacteraceae</taxon>
        <taxon>Herbaspirillum</taxon>
    </lineage>
</organism>
<dbReference type="NCBIfam" id="NF006989">
    <property type="entry name" value="PRK09454.1"/>
    <property type="match status" value="1"/>
</dbReference>
<comment type="caution">
    <text evidence="2">The sequence shown here is derived from an EMBL/GenBank/DDBJ whole genome shotgun (WGS) entry which is preliminary data.</text>
</comment>
<dbReference type="PROSITE" id="PS51704">
    <property type="entry name" value="GP_PDE"/>
    <property type="match status" value="1"/>
</dbReference>
<evidence type="ECO:0000313" key="3">
    <source>
        <dbReference type="Proteomes" id="UP001617427"/>
    </source>
</evidence>
<keyword evidence="3" id="KW-1185">Reference proteome</keyword>
<proteinExistence type="predicted"/>
<dbReference type="Pfam" id="PF03009">
    <property type="entry name" value="GDPD"/>
    <property type="match status" value="1"/>
</dbReference>
<dbReference type="PANTHER" id="PTHR46211">
    <property type="entry name" value="GLYCEROPHOSPHORYL DIESTER PHOSPHODIESTERASE"/>
    <property type="match status" value="1"/>
</dbReference>
<feature type="domain" description="GP-PDE" evidence="1">
    <location>
        <begin position="5"/>
        <end position="257"/>
    </location>
</feature>
<keyword evidence="2" id="KW-0378">Hydrolase</keyword>
<dbReference type="GO" id="GO:0008889">
    <property type="term" value="F:glycerophosphodiester phosphodiesterase activity"/>
    <property type="evidence" value="ECO:0007669"/>
    <property type="project" value="UniProtKB-EC"/>
</dbReference>
<dbReference type="Proteomes" id="UP001617427">
    <property type="component" value="Unassembled WGS sequence"/>
</dbReference>
<dbReference type="EC" id="3.1.4.46" evidence="2"/>
<dbReference type="SUPFAM" id="SSF51695">
    <property type="entry name" value="PLC-like phosphodiesterases"/>
    <property type="match status" value="1"/>
</dbReference>
<dbReference type="PANTHER" id="PTHR46211:SF1">
    <property type="entry name" value="GLYCEROPHOSPHODIESTER PHOSPHODIESTERASE, CYTOPLASMIC"/>
    <property type="match status" value="1"/>
</dbReference>
<evidence type="ECO:0000259" key="1">
    <source>
        <dbReference type="PROSITE" id="PS51704"/>
    </source>
</evidence>
<dbReference type="InterPro" id="IPR030395">
    <property type="entry name" value="GP_PDE_dom"/>
</dbReference>
<evidence type="ECO:0000313" key="2">
    <source>
        <dbReference type="EMBL" id="MFJ3046879.1"/>
    </source>
</evidence>
<gene>
    <name evidence="2" type="primary">ugpQ</name>
    <name evidence="2" type="ORF">ACIPEN_13695</name>
</gene>
<name>A0ABW8F0R4_9BURK</name>
<sequence>MWPYPKVLAHRGGGTLAPENTLAGFRTGLQFGYRAAEFDVMLTRDEMPILMHDPQRGRTLPGVGQIAETDWAQLCELDAGAWHGPSFVGERICTLEQGLDFCIGNGIWMNVEIKPGASAQAVRTGELTALAVGRRFTAALEALRDDPASPQAAVLPVLSSFSFDALMAAKEAAPDLPRGFLVDMIPDDWQARLQQLQAVALHTSHKNLTPQLARQVKDAGYALFCYTVNDAARAVEIMGWGVDAFCTDRIDLIRADAY</sequence>
<dbReference type="InterPro" id="IPR017946">
    <property type="entry name" value="PLC-like_Pdiesterase_TIM-brl"/>
</dbReference>